<dbReference type="PANTHER" id="PTHR11062:SF255">
    <property type="entry name" value="XYLOGLUCAN GALACTOSYLTRANSFERASE GT17-RELATED"/>
    <property type="match status" value="1"/>
</dbReference>
<dbReference type="Proteomes" id="UP000694240">
    <property type="component" value="Chromosome 7"/>
</dbReference>
<comment type="similarity">
    <text evidence="2">Belongs to the glycosyltransferase 47 family.</text>
</comment>
<evidence type="ECO:0000256" key="7">
    <source>
        <dbReference type="ARBA" id="ARBA00022989"/>
    </source>
</evidence>
<keyword evidence="7 11" id="KW-1133">Transmembrane helix</keyword>
<sequence>MSYTKRQVKIDLWPEKETEKEKYPKNKETLKLTTPTLLLFCSISLIFLILHFPFMSREFATASFPRTCGLNFTVYVYDLPKEFNLGLLQNCRHLNIYTNMCPHVANNGLGQPLNRSGRTSWFATHQFIAEMIFHARVENHPCRTYEPNNADIFYVPFYGGLYASSVFREQNLTKRDELAVRLVDYISGQRWWKRSNGRDHFLAIGRTAWDFMRSSDDTDDFGANILMQMPRVMNMSVLTVERQPWKGDNHFGIPYPSYFHPYTSAEMVTWQDKMRRVERPNLFSFVGGPRKGLEKAAIRDELIKQCAESSHCELLKCENGGSRCHEPMTVLGMMARSRFCLQAPGDSFTRRSTFDAMLAGCIPVFFSPHTMYTQYLWYLPDDKRSYSVFMEEKNNTQIEQEPLRISESEVVQMRETVIDLIPSLTYAHPNATNYDLPDAVDIALETLAKEARDKDVMSVDESHGDPLSRDSGPALSPVRTDPRRELDG</sequence>
<keyword evidence="5 11" id="KW-0812">Transmembrane</keyword>
<name>A0A8T2BJW3_9BRAS</name>
<dbReference type="GO" id="GO:0016757">
    <property type="term" value="F:glycosyltransferase activity"/>
    <property type="evidence" value="ECO:0007669"/>
    <property type="project" value="UniProtKB-KW"/>
</dbReference>
<gene>
    <name evidence="13" type="ORF">ISN45_Aa02g016100</name>
</gene>
<keyword evidence="8" id="KW-0333">Golgi apparatus</keyword>
<dbReference type="PANTHER" id="PTHR11062">
    <property type="entry name" value="EXOSTOSIN HEPARAN SULFATE GLYCOSYLTRANSFERASE -RELATED"/>
    <property type="match status" value="1"/>
</dbReference>
<dbReference type="InterPro" id="IPR004263">
    <property type="entry name" value="Exostosin"/>
</dbReference>
<comment type="subcellular location">
    <subcellularLocation>
        <location evidence="1">Golgi apparatus membrane</location>
        <topology evidence="1">Single-pass type II membrane protein</topology>
    </subcellularLocation>
</comment>
<keyword evidence="9" id="KW-0325">Glycoprotein</keyword>
<evidence type="ECO:0000259" key="12">
    <source>
        <dbReference type="Pfam" id="PF03016"/>
    </source>
</evidence>
<evidence type="ECO:0000256" key="2">
    <source>
        <dbReference type="ARBA" id="ARBA00010271"/>
    </source>
</evidence>
<keyword evidence="3" id="KW-0328">Glycosyltransferase</keyword>
<proteinExistence type="inferred from homology"/>
<evidence type="ECO:0000256" key="10">
    <source>
        <dbReference type="SAM" id="MobiDB-lite"/>
    </source>
</evidence>
<evidence type="ECO:0000256" key="3">
    <source>
        <dbReference type="ARBA" id="ARBA00022676"/>
    </source>
</evidence>
<evidence type="ECO:0000256" key="9">
    <source>
        <dbReference type="ARBA" id="ARBA00023180"/>
    </source>
</evidence>
<feature type="region of interest" description="Disordered" evidence="10">
    <location>
        <begin position="453"/>
        <end position="488"/>
    </location>
</feature>
<dbReference type="InterPro" id="IPR040911">
    <property type="entry name" value="Exostosin_GT47"/>
</dbReference>
<evidence type="ECO:0000256" key="4">
    <source>
        <dbReference type="ARBA" id="ARBA00022679"/>
    </source>
</evidence>
<feature type="domain" description="Exostosin GT47" evidence="12">
    <location>
        <begin position="72"/>
        <end position="397"/>
    </location>
</feature>
<dbReference type="Pfam" id="PF03016">
    <property type="entry name" value="Exostosin_GT47"/>
    <property type="match status" value="1"/>
</dbReference>
<keyword evidence="11" id="KW-0472">Membrane</keyword>
<protein>
    <submittedName>
        <fullName evidence="13">Exostosin-like</fullName>
    </submittedName>
</protein>
<evidence type="ECO:0000313" key="13">
    <source>
        <dbReference type="EMBL" id="KAG7586296.1"/>
    </source>
</evidence>
<dbReference type="GO" id="GO:0000139">
    <property type="term" value="C:Golgi membrane"/>
    <property type="evidence" value="ECO:0007669"/>
    <property type="project" value="UniProtKB-SubCell"/>
</dbReference>
<accession>A0A8T2BJW3</accession>
<comment type="caution">
    <text evidence="13">The sequence shown here is derived from an EMBL/GenBank/DDBJ whole genome shotgun (WGS) entry which is preliminary data.</text>
</comment>
<keyword evidence="4" id="KW-0808">Transferase</keyword>
<evidence type="ECO:0000256" key="1">
    <source>
        <dbReference type="ARBA" id="ARBA00004323"/>
    </source>
</evidence>
<keyword evidence="14" id="KW-1185">Reference proteome</keyword>
<feature type="transmembrane region" description="Helical" evidence="11">
    <location>
        <begin position="32"/>
        <end position="54"/>
    </location>
</feature>
<keyword evidence="6" id="KW-0735">Signal-anchor</keyword>
<dbReference type="EMBL" id="JAEFBK010000007">
    <property type="protein sequence ID" value="KAG7586296.1"/>
    <property type="molecule type" value="Genomic_DNA"/>
</dbReference>
<reference evidence="13 14" key="1">
    <citation type="submission" date="2020-12" db="EMBL/GenBank/DDBJ databases">
        <title>Concerted genomic and epigenomic changes stabilize Arabidopsis allopolyploids.</title>
        <authorList>
            <person name="Chen Z."/>
        </authorList>
    </citation>
    <scope>NUCLEOTIDE SEQUENCE [LARGE SCALE GENOMIC DNA]</scope>
    <source>
        <strain evidence="13">Allo738</strain>
        <tissue evidence="13">Leaf</tissue>
    </source>
</reference>
<evidence type="ECO:0000256" key="5">
    <source>
        <dbReference type="ARBA" id="ARBA00022692"/>
    </source>
</evidence>
<dbReference type="AlphaFoldDB" id="A0A8T2BJW3"/>
<evidence type="ECO:0000256" key="6">
    <source>
        <dbReference type="ARBA" id="ARBA00022968"/>
    </source>
</evidence>
<evidence type="ECO:0000256" key="11">
    <source>
        <dbReference type="SAM" id="Phobius"/>
    </source>
</evidence>
<evidence type="ECO:0000313" key="14">
    <source>
        <dbReference type="Proteomes" id="UP000694240"/>
    </source>
</evidence>
<feature type="compositionally biased region" description="Basic and acidic residues" evidence="10">
    <location>
        <begin position="453"/>
        <end position="468"/>
    </location>
</feature>
<organism evidence="13 14">
    <name type="scientific">Arabidopsis thaliana x Arabidopsis arenosa</name>
    <dbReference type="NCBI Taxonomy" id="1240361"/>
    <lineage>
        <taxon>Eukaryota</taxon>
        <taxon>Viridiplantae</taxon>
        <taxon>Streptophyta</taxon>
        <taxon>Embryophyta</taxon>
        <taxon>Tracheophyta</taxon>
        <taxon>Spermatophyta</taxon>
        <taxon>Magnoliopsida</taxon>
        <taxon>eudicotyledons</taxon>
        <taxon>Gunneridae</taxon>
        <taxon>Pentapetalae</taxon>
        <taxon>rosids</taxon>
        <taxon>malvids</taxon>
        <taxon>Brassicales</taxon>
        <taxon>Brassicaceae</taxon>
        <taxon>Camelineae</taxon>
        <taxon>Arabidopsis</taxon>
    </lineage>
</organism>
<evidence type="ECO:0000256" key="8">
    <source>
        <dbReference type="ARBA" id="ARBA00023034"/>
    </source>
</evidence>